<dbReference type="PROSITE" id="PS51007">
    <property type="entry name" value="CYTC"/>
    <property type="match status" value="2"/>
</dbReference>
<protein>
    <submittedName>
        <fullName evidence="8">Cytochrome c551 peroxidase</fullName>
        <ecNumber evidence="8">1.11.1.5</ecNumber>
    </submittedName>
</protein>
<evidence type="ECO:0000256" key="4">
    <source>
        <dbReference type="ARBA" id="ARBA00023002"/>
    </source>
</evidence>
<dbReference type="EMBL" id="CP036427">
    <property type="protein sequence ID" value="QDV39193.1"/>
    <property type="molecule type" value="Genomic_DNA"/>
</dbReference>
<evidence type="ECO:0000256" key="2">
    <source>
        <dbReference type="ARBA" id="ARBA00022617"/>
    </source>
</evidence>
<dbReference type="KEGG" id="tpla:ElP_71570"/>
<dbReference type="GO" id="GO:0030313">
    <property type="term" value="C:cell envelope"/>
    <property type="evidence" value="ECO:0007669"/>
    <property type="project" value="UniProtKB-SubCell"/>
</dbReference>
<dbReference type="SUPFAM" id="SSF46626">
    <property type="entry name" value="Cytochrome c"/>
    <property type="match status" value="2"/>
</dbReference>
<keyword evidence="9" id="KW-1185">Reference proteome</keyword>
<reference evidence="8 9" key="1">
    <citation type="submission" date="2019-02" db="EMBL/GenBank/DDBJ databases">
        <title>Deep-cultivation of Planctomycetes and their phenomic and genomic characterization uncovers novel biology.</title>
        <authorList>
            <person name="Wiegand S."/>
            <person name="Jogler M."/>
            <person name="Boedeker C."/>
            <person name="Pinto D."/>
            <person name="Vollmers J."/>
            <person name="Rivas-Marin E."/>
            <person name="Kohn T."/>
            <person name="Peeters S.H."/>
            <person name="Heuer A."/>
            <person name="Rast P."/>
            <person name="Oberbeckmann S."/>
            <person name="Bunk B."/>
            <person name="Jeske O."/>
            <person name="Meyerdierks A."/>
            <person name="Storesund J.E."/>
            <person name="Kallscheuer N."/>
            <person name="Luecker S."/>
            <person name="Lage O.M."/>
            <person name="Pohl T."/>
            <person name="Merkel B.J."/>
            <person name="Hornburger P."/>
            <person name="Mueller R.-W."/>
            <person name="Bruemmer F."/>
            <person name="Labrenz M."/>
            <person name="Spormann A.M."/>
            <person name="Op den Camp H."/>
            <person name="Overmann J."/>
            <person name="Amann R."/>
            <person name="Jetten M.S.M."/>
            <person name="Mascher T."/>
            <person name="Medema M.H."/>
            <person name="Devos D.P."/>
            <person name="Kaster A.-K."/>
            <person name="Ovreas L."/>
            <person name="Rohde M."/>
            <person name="Galperin M.Y."/>
            <person name="Jogler C."/>
        </authorList>
    </citation>
    <scope>NUCLEOTIDE SEQUENCE [LARGE SCALE GENOMIC DNA]</scope>
    <source>
        <strain evidence="8 9">ElP</strain>
        <plasmid evidence="9">pelp_1</plasmid>
    </source>
</reference>
<dbReference type="InterPro" id="IPR051395">
    <property type="entry name" value="Cytochrome_c_Peroxidase/MauG"/>
</dbReference>
<dbReference type="InterPro" id="IPR009056">
    <property type="entry name" value="Cyt_c-like_dom"/>
</dbReference>
<keyword evidence="8" id="KW-0614">Plasmid</keyword>
<dbReference type="EC" id="1.11.1.5" evidence="8"/>
<keyword evidence="8" id="KW-0575">Peroxidase</keyword>
<comment type="subcellular location">
    <subcellularLocation>
        <location evidence="1">Cell envelope</location>
    </subcellularLocation>
</comment>
<keyword evidence="4 8" id="KW-0560">Oxidoreductase</keyword>
<dbReference type="GO" id="GO:0046872">
    <property type="term" value="F:metal ion binding"/>
    <property type="evidence" value="ECO:0007669"/>
    <property type="project" value="UniProtKB-KW"/>
</dbReference>
<evidence type="ECO:0000256" key="5">
    <source>
        <dbReference type="ARBA" id="ARBA00023004"/>
    </source>
</evidence>
<evidence type="ECO:0000256" key="3">
    <source>
        <dbReference type="ARBA" id="ARBA00022723"/>
    </source>
</evidence>
<geneLocation type="plasmid" evidence="9">
    <name>pelp_1</name>
</geneLocation>
<keyword evidence="2 6" id="KW-0349">Heme</keyword>
<dbReference type="PANTHER" id="PTHR30600">
    <property type="entry name" value="CYTOCHROME C PEROXIDASE-RELATED"/>
    <property type="match status" value="1"/>
</dbReference>
<dbReference type="Proteomes" id="UP000317835">
    <property type="component" value="Plasmid pElP_1"/>
</dbReference>
<dbReference type="InterPro" id="IPR004852">
    <property type="entry name" value="Di-haem_cyt_c_peroxidsae"/>
</dbReference>
<dbReference type="Pfam" id="PF03150">
    <property type="entry name" value="CCP_MauG"/>
    <property type="match status" value="1"/>
</dbReference>
<accession>A0A518HEB7</accession>
<dbReference type="GO" id="GO:0020037">
    <property type="term" value="F:heme binding"/>
    <property type="evidence" value="ECO:0007669"/>
    <property type="project" value="InterPro"/>
</dbReference>
<evidence type="ECO:0000313" key="8">
    <source>
        <dbReference type="EMBL" id="QDV39193.1"/>
    </source>
</evidence>
<evidence type="ECO:0000259" key="7">
    <source>
        <dbReference type="PROSITE" id="PS51007"/>
    </source>
</evidence>
<dbReference type="GO" id="GO:0004130">
    <property type="term" value="F:cytochrome-c peroxidase activity"/>
    <property type="evidence" value="ECO:0007669"/>
    <property type="project" value="UniProtKB-EC"/>
</dbReference>
<gene>
    <name evidence="8" type="primary">ccpA</name>
    <name evidence="8" type="ORF">ElP_71570</name>
</gene>
<evidence type="ECO:0000256" key="1">
    <source>
        <dbReference type="ARBA" id="ARBA00004196"/>
    </source>
</evidence>
<dbReference type="OrthoDB" id="9772811at2"/>
<evidence type="ECO:0000313" key="9">
    <source>
        <dbReference type="Proteomes" id="UP000317835"/>
    </source>
</evidence>
<name>A0A518HEB7_9BACT</name>
<dbReference type="Gene3D" id="1.10.760.10">
    <property type="entry name" value="Cytochrome c-like domain"/>
    <property type="match status" value="2"/>
</dbReference>
<feature type="domain" description="Cytochrome c" evidence="7">
    <location>
        <begin position="76"/>
        <end position="201"/>
    </location>
</feature>
<sequence length="504" mass="54812">MTIPRERSLPVLPCCLRGSRCPATFLSTVLCLGLVPEARAADDLVTRLAAVLAQEGFTGRIKLTLEPRLGRPIDPGLAELGRLLFFDTITGLHDDNTCAGCHSPTNGFGDTQSIAIGVQNKFLVGPNRAGPRNQRRSPMVINNAFYPKLMWNGRFSAVSGDPFDNSEGFEFPEPEGTTRFPAGDPNFSHLLVAQAHIPPTEQIEVAGFTGTGGIFDDGIGSPVPPPDAETGSRNEPIRMAVLDRLNATPNYRALFGALYPSVGTGGPITFMMFGQAIAEFEFTLTFADAPIDRFARGDRRAMTDRQKRGALLFFGKAGCVRCHAVAGPANEMFSDFEMYTIGIPQVAPLFGVGTGNVPFAGPGADEDLGLEEFTGDPDSRYRFRTSPLRNVALQPTFFHNGCFTRLEDAVAHHLHVVRSACQYDPVRAGLDVDLTLRQGPLLPVLRRLDPLLYRPTPLTRSEFADLVAFLREGLLDPRATPANLRHLIPPAVPSGRPVPVFEFE</sequence>
<keyword evidence="3 6" id="KW-0479">Metal-binding</keyword>
<dbReference type="AlphaFoldDB" id="A0A518HEB7"/>
<feature type="domain" description="Cytochrome c" evidence="7">
    <location>
        <begin position="304"/>
        <end position="474"/>
    </location>
</feature>
<evidence type="ECO:0000256" key="6">
    <source>
        <dbReference type="PROSITE-ProRule" id="PRU00433"/>
    </source>
</evidence>
<dbReference type="InterPro" id="IPR036909">
    <property type="entry name" value="Cyt_c-like_dom_sf"/>
</dbReference>
<keyword evidence="5 6" id="KW-0408">Iron</keyword>
<proteinExistence type="predicted"/>
<organism evidence="8 9">
    <name type="scientific">Tautonia plasticadhaerens</name>
    <dbReference type="NCBI Taxonomy" id="2527974"/>
    <lineage>
        <taxon>Bacteria</taxon>
        <taxon>Pseudomonadati</taxon>
        <taxon>Planctomycetota</taxon>
        <taxon>Planctomycetia</taxon>
        <taxon>Isosphaerales</taxon>
        <taxon>Isosphaeraceae</taxon>
        <taxon>Tautonia</taxon>
    </lineage>
</organism>
<dbReference type="GO" id="GO:0009055">
    <property type="term" value="F:electron transfer activity"/>
    <property type="evidence" value="ECO:0007669"/>
    <property type="project" value="InterPro"/>
</dbReference>